<name>A0A0A8X5F3_MESS1</name>
<keyword evidence="2" id="KW-0255">Endonuclease</keyword>
<dbReference type="OrthoDB" id="4376109at2"/>
<dbReference type="GO" id="GO:0004519">
    <property type="term" value="F:endonuclease activity"/>
    <property type="evidence" value="ECO:0007669"/>
    <property type="project" value="UniProtKB-KW"/>
</dbReference>
<evidence type="ECO:0000256" key="2">
    <source>
        <dbReference type="ARBA" id="ARBA00022759"/>
    </source>
</evidence>
<dbReference type="PROSITE" id="PS50830">
    <property type="entry name" value="TNASE_3"/>
    <property type="match status" value="1"/>
</dbReference>
<feature type="compositionally biased region" description="Basic and acidic residues" evidence="4">
    <location>
        <begin position="298"/>
        <end position="312"/>
    </location>
</feature>
<gene>
    <name evidence="7" type="ORF">SAMD00020551_2615</name>
</gene>
<feature type="compositionally biased region" description="Basic and acidic residues" evidence="4">
    <location>
        <begin position="256"/>
        <end position="278"/>
    </location>
</feature>
<keyword evidence="1" id="KW-0540">Nuclease</keyword>
<keyword evidence="5" id="KW-0812">Transmembrane</keyword>
<evidence type="ECO:0000256" key="3">
    <source>
        <dbReference type="ARBA" id="ARBA00022801"/>
    </source>
</evidence>
<feature type="region of interest" description="Disordered" evidence="4">
    <location>
        <begin position="247"/>
        <end position="312"/>
    </location>
</feature>
<evidence type="ECO:0000256" key="1">
    <source>
        <dbReference type="ARBA" id="ARBA00022722"/>
    </source>
</evidence>
<dbReference type="InterPro" id="IPR035437">
    <property type="entry name" value="SNase_OB-fold_sf"/>
</dbReference>
<feature type="transmembrane region" description="Helical" evidence="5">
    <location>
        <begin position="358"/>
        <end position="385"/>
    </location>
</feature>
<keyword evidence="5" id="KW-1133">Transmembrane helix</keyword>
<evidence type="ECO:0000259" key="6">
    <source>
        <dbReference type="PROSITE" id="PS50830"/>
    </source>
</evidence>
<dbReference type="Gene3D" id="2.40.50.90">
    <property type="match status" value="1"/>
</dbReference>
<keyword evidence="8" id="KW-1185">Reference proteome</keyword>
<dbReference type="GO" id="GO:0016787">
    <property type="term" value="F:hydrolase activity"/>
    <property type="evidence" value="ECO:0007669"/>
    <property type="project" value="UniProtKB-KW"/>
</dbReference>
<keyword evidence="5" id="KW-0472">Membrane</keyword>
<organism evidence="7 8">
    <name type="scientific">Mesobacillus selenatarsenatis (strain DSM 18680 / JCM 14380 / FERM P-15431 / SF-1)</name>
    <dbReference type="NCBI Taxonomy" id="1321606"/>
    <lineage>
        <taxon>Bacteria</taxon>
        <taxon>Bacillati</taxon>
        <taxon>Bacillota</taxon>
        <taxon>Bacilli</taxon>
        <taxon>Bacillales</taxon>
        <taxon>Bacillaceae</taxon>
        <taxon>Mesobacillus</taxon>
    </lineage>
</organism>
<accession>A0A0A8X5F3</accession>
<dbReference type="AlphaFoldDB" id="A0A0A8X5F3"/>
<evidence type="ECO:0000256" key="5">
    <source>
        <dbReference type="SAM" id="Phobius"/>
    </source>
</evidence>
<keyword evidence="3" id="KW-0378">Hydrolase</keyword>
<reference evidence="7 8" key="1">
    <citation type="submission" date="2013-06" db="EMBL/GenBank/DDBJ databases">
        <title>Whole genome shotgun sequence of Bacillus selenatarsenatis SF-1.</title>
        <authorList>
            <person name="Kuroda M."/>
            <person name="Sei K."/>
            <person name="Yamashita M."/>
            <person name="Ike M."/>
        </authorList>
    </citation>
    <scope>NUCLEOTIDE SEQUENCE [LARGE SCALE GENOMIC DNA]</scope>
    <source>
        <strain evidence="7 8">SF-1</strain>
    </source>
</reference>
<comment type="caution">
    <text evidence="7">The sequence shown here is derived from an EMBL/GenBank/DDBJ whole genome shotgun (WGS) entry which is preliminary data.</text>
</comment>
<dbReference type="PANTHER" id="PTHR12302">
    <property type="entry name" value="EBNA2 BINDING PROTEIN P100"/>
    <property type="match status" value="1"/>
</dbReference>
<proteinExistence type="predicted"/>
<sequence>MNYIKNISVITAILMAFFILPNLVSAHNGSRDELGGHYRNADCMYLLHEPTSIAKSAADIGELIRLINQYNSNSDCAARLTEEKVDLEGYTFSGAGNAAPESNQVEGEIPKAEVSIGKLQVGKMFEAELSECTDGDTAVFTINGKDYKTRFLYIDTPESTRTKEPFGPEAAEYTCSFLKQGEIKLETDGGSLFDKYDRLLAWVWVGDKLHQEEITKAGLVEDFYDYGSYKYENRIWSAMDYAKENGKGIYAPTDAPEERNEQSQEQPKKQEQQPKNENEESQQENQPDSREEDTEVTDQQRESKQETEKAETAEEEFDCSFLNGLLYALLFYLIVPIKKAMGKRTLVAHRLWSKKWPLNLLLGLMYAFLCYITLLLLLVEVLHLFKNKKRKRK</sequence>
<dbReference type="Pfam" id="PF00565">
    <property type="entry name" value="SNase"/>
    <property type="match status" value="1"/>
</dbReference>
<evidence type="ECO:0000313" key="7">
    <source>
        <dbReference type="EMBL" id="GAM14464.1"/>
    </source>
</evidence>
<dbReference type="SMART" id="SM00318">
    <property type="entry name" value="SNc"/>
    <property type="match status" value="1"/>
</dbReference>
<evidence type="ECO:0000256" key="4">
    <source>
        <dbReference type="SAM" id="MobiDB-lite"/>
    </source>
</evidence>
<dbReference type="InterPro" id="IPR016071">
    <property type="entry name" value="Staphylococal_nuclease_OB-fold"/>
</dbReference>
<dbReference type="EMBL" id="BASE01000058">
    <property type="protein sequence ID" value="GAM14464.1"/>
    <property type="molecule type" value="Genomic_DNA"/>
</dbReference>
<protein>
    <submittedName>
        <fullName evidence="7">Phage-encoded chromosome degrading nuclease YokF</fullName>
    </submittedName>
</protein>
<dbReference type="RefSeq" id="WP_052442179.1">
    <property type="nucleotide sequence ID" value="NZ_BASE01000058.1"/>
</dbReference>
<evidence type="ECO:0000313" key="8">
    <source>
        <dbReference type="Proteomes" id="UP000031014"/>
    </source>
</evidence>
<dbReference type="SUPFAM" id="SSF50199">
    <property type="entry name" value="Staphylococcal nuclease"/>
    <property type="match status" value="1"/>
</dbReference>
<feature type="domain" description="TNase-like" evidence="6">
    <location>
        <begin position="123"/>
        <end position="252"/>
    </location>
</feature>
<dbReference type="STRING" id="1321606.SAMD00020551_2615"/>
<dbReference type="Proteomes" id="UP000031014">
    <property type="component" value="Unassembled WGS sequence"/>
</dbReference>
<dbReference type="PANTHER" id="PTHR12302:SF3">
    <property type="entry name" value="SERINE_THREONINE-PROTEIN KINASE 31"/>
    <property type="match status" value="1"/>
</dbReference>